<name>A0A318MY01_9PROT</name>
<evidence type="ECO:0000313" key="9">
    <source>
        <dbReference type="EMBL" id="PXZ01550.1"/>
    </source>
</evidence>
<keyword evidence="5 7" id="KW-1133">Transmembrane helix</keyword>
<dbReference type="GO" id="GO:0098797">
    <property type="term" value="C:plasma membrane protein complex"/>
    <property type="evidence" value="ECO:0007669"/>
    <property type="project" value="TreeGrafter"/>
</dbReference>
<dbReference type="AlphaFoldDB" id="A0A318MY01"/>
<proteinExistence type="inferred from homology"/>
<keyword evidence="6 7" id="KW-0472">Membrane</keyword>
<dbReference type="Proteomes" id="UP000247565">
    <property type="component" value="Unassembled WGS sequence"/>
</dbReference>
<feature type="transmembrane region" description="Helical" evidence="7">
    <location>
        <begin position="311"/>
        <end position="328"/>
    </location>
</feature>
<evidence type="ECO:0000256" key="7">
    <source>
        <dbReference type="SAM" id="Phobius"/>
    </source>
</evidence>
<evidence type="ECO:0000256" key="6">
    <source>
        <dbReference type="ARBA" id="ARBA00023136"/>
    </source>
</evidence>
<feature type="transmembrane region" description="Helical" evidence="7">
    <location>
        <begin position="23"/>
        <end position="45"/>
    </location>
</feature>
<keyword evidence="4 7" id="KW-0812">Transmembrane</keyword>
<dbReference type="EMBL" id="QGLT01000001">
    <property type="protein sequence ID" value="PXZ01550.1"/>
    <property type="molecule type" value="Genomic_DNA"/>
</dbReference>
<dbReference type="PANTHER" id="PTHR30489">
    <property type="entry name" value="LIPOPROTEIN-RELEASING SYSTEM TRANSMEMBRANE PROTEIN LOLE"/>
    <property type="match status" value="1"/>
</dbReference>
<evidence type="ECO:0000256" key="3">
    <source>
        <dbReference type="ARBA" id="ARBA00022475"/>
    </source>
</evidence>
<feature type="transmembrane region" description="Helical" evidence="7">
    <location>
        <begin position="277"/>
        <end position="299"/>
    </location>
</feature>
<evidence type="ECO:0000259" key="8">
    <source>
        <dbReference type="Pfam" id="PF02687"/>
    </source>
</evidence>
<evidence type="ECO:0000313" key="10">
    <source>
        <dbReference type="Proteomes" id="UP000247565"/>
    </source>
</evidence>
<feature type="domain" description="ABC3 transporter permease C-terminal" evidence="8">
    <location>
        <begin position="296"/>
        <end position="401"/>
    </location>
</feature>
<dbReference type="Pfam" id="PF02687">
    <property type="entry name" value="FtsX"/>
    <property type="match status" value="1"/>
</dbReference>
<comment type="caution">
    <text evidence="9">The sequence shown here is derived from an EMBL/GenBank/DDBJ whole genome shotgun (WGS) entry which is preliminary data.</text>
</comment>
<protein>
    <recommendedName>
        <fullName evidence="8">ABC3 transporter permease C-terminal domain-containing protein</fullName>
    </recommendedName>
</protein>
<evidence type="ECO:0000256" key="4">
    <source>
        <dbReference type="ARBA" id="ARBA00022692"/>
    </source>
</evidence>
<sequence>MHKNLHLFLSAKLAWKDLKNEPILSLCHILGIVAVLAPLIVIAGLRSGVLTSIRQSLLEDPHVREIVTISNRSFSLGDIKNINSNNDIAFIMPRTRTLAASLFMENMADKNNGDGRHIMLVPSAKGDPLLGNISAFIQENDEIFLSASAASYLHIHDGDQVNAILERIYHNTKQQVNFPLKVVSVLPPSVTDKDCAFVSLSLAVAVETYQDGIENWPVQVNNFKIPPNIVYSGFRLYAKNLTDVPKLDRNLRNNNIDIISRAGDVSGLLSLTKRLQYLFILIASLGGGGLCISLGSGLWANTERKHRSLALLRYSGFCSLDLIFFPLFQSFILAFCGLAISFVAAIGAGELINHLFKNILPQNHVLFLLNKELILATICLTFGASFIISFLSGKRAAKIQPWEGVIAL</sequence>
<evidence type="ECO:0000256" key="2">
    <source>
        <dbReference type="ARBA" id="ARBA00005236"/>
    </source>
</evidence>
<dbReference type="RefSeq" id="WP_110438069.1">
    <property type="nucleotide sequence ID" value="NZ_CP033087.1"/>
</dbReference>
<accession>A0A318MY01</accession>
<organism evidence="9 10">
    <name type="scientific">Commensalibacter melissae</name>
    <dbReference type="NCBI Taxonomy" id="2070537"/>
    <lineage>
        <taxon>Bacteria</taxon>
        <taxon>Pseudomonadati</taxon>
        <taxon>Pseudomonadota</taxon>
        <taxon>Alphaproteobacteria</taxon>
        <taxon>Acetobacterales</taxon>
        <taxon>Acetobacteraceae</taxon>
    </lineage>
</organism>
<evidence type="ECO:0000256" key="1">
    <source>
        <dbReference type="ARBA" id="ARBA00004651"/>
    </source>
</evidence>
<dbReference type="PANTHER" id="PTHR30489:SF0">
    <property type="entry name" value="LIPOPROTEIN-RELEASING SYSTEM TRANSMEMBRANE PROTEIN LOLE"/>
    <property type="match status" value="1"/>
</dbReference>
<keyword evidence="10" id="KW-1185">Reference proteome</keyword>
<evidence type="ECO:0000256" key="5">
    <source>
        <dbReference type="ARBA" id="ARBA00022989"/>
    </source>
</evidence>
<dbReference type="InterPro" id="IPR051447">
    <property type="entry name" value="Lipoprotein-release_system"/>
</dbReference>
<dbReference type="OrthoDB" id="5410375at2"/>
<feature type="transmembrane region" description="Helical" evidence="7">
    <location>
        <begin position="335"/>
        <end position="353"/>
    </location>
</feature>
<keyword evidence="3" id="KW-1003">Cell membrane</keyword>
<feature type="transmembrane region" description="Helical" evidence="7">
    <location>
        <begin position="373"/>
        <end position="391"/>
    </location>
</feature>
<dbReference type="GO" id="GO:0044874">
    <property type="term" value="P:lipoprotein localization to outer membrane"/>
    <property type="evidence" value="ECO:0007669"/>
    <property type="project" value="TreeGrafter"/>
</dbReference>
<reference evidence="9 10" key="1">
    <citation type="submission" date="2018-05" db="EMBL/GenBank/DDBJ databases">
        <title>Reference genomes for bee gut microbiota database.</title>
        <authorList>
            <person name="Ellegaard K.M."/>
        </authorList>
    </citation>
    <scope>NUCLEOTIDE SEQUENCE [LARGE SCALE GENOMIC DNA]</scope>
    <source>
        <strain evidence="9 10">ESL0284</strain>
    </source>
</reference>
<comment type="similarity">
    <text evidence="2">Belongs to the ABC-4 integral membrane protein family. LolC/E subfamily.</text>
</comment>
<dbReference type="GeneID" id="83702969"/>
<gene>
    <name evidence="9" type="ORF">DK869_00620</name>
</gene>
<comment type="subcellular location">
    <subcellularLocation>
        <location evidence="1">Cell membrane</location>
        <topology evidence="1">Multi-pass membrane protein</topology>
    </subcellularLocation>
</comment>
<dbReference type="InterPro" id="IPR003838">
    <property type="entry name" value="ABC3_permease_C"/>
</dbReference>